<feature type="compositionally biased region" description="Low complexity" evidence="7">
    <location>
        <begin position="752"/>
        <end position="769"/>
    </location>
</feature>
<evidence type="ECO:0000256" key="6">
    <source>
        <dbReference type="ARBA" id="ARBA00022842"/>
    </source>
</evidence>
<accession>A0AAN6JMH6</accession>
<dbReference type="FunFam" id="3.30.460.10:FF:000006">
    <property type="entry name" value="non-canonical poly(A) RNA polymerase PAPD5"/>
    <property type="match status" value="1"/>
</dbReference>
<dbReference type="InterPro" id="IPR002058">
    <property type="entry name" value="PAP_assoc"/>
</dbReference>
<dbReference type="InterPro" id="IPR043519">
    <property type="entry name" value="NT_sf"/>
</dbReference>
<feature type="domain" description="PAP-associated" evidence="8">
    <location>
        <begin position="369"/>
        <end position="428"/>
    </location>
</feature>
<evidence type="ECO:0000256" key="1">
    <source>
        <dbReference type="ARBA" id="ARBA00001936"/>
    </source>
</evidence>
<dbReference type="GO" id="GO:0005730">
    <property type="term" value="C:nucleolus"/>
    <property type="evidence" value="ECO:0007669"/>
    <property type="project" value="TreeGrafter"/>
</dbReference>
<comment type="cofactor">
    <cofactor evidence="1">
        <name>Mn(2+)</name>
        <dbReference type="ChEBI" id="CHEBI:29035"/>
    </cofactor>
</comment>
<dbReference type="Pfam" id="PF03828">
    <property type="entry name" value="PAP_assoc"/>
    <property type="match status" value="1"/>
</dbReference>
<dbReference type="InterPro" id="IPR054708">
    <property type="entry name" value="MTPAP-like_central"/>
</dbReference>
<evidence type="ECO:0000256" key="3">
    <source>
        <dbReference type="ARBA" id="ARBA00012388"/>
    </source>
</evidence>
<dbReference type="GO" id="GO:0010605">
    <property type="term" value="P:negative regulation of macromolecule metabolic process"/>
    <property type="evidence" value="ECO:0007669"/>
    <property type="project" value="UniProtKB-ARBA"/>
</dbReference>
<dbReference type="Gene3D" id="3.30.460.10">
    <property type="entry name" value="Beta Polymerase, domain 2"/>
    <property type="match status" value="1"/>
</dbReference>
<dbReference type="SUPFAM" id="SSF81301">
    <property type="entry name" value="Nucleotidyltransferase"/>
    <property type="match status" value="1"/>
</dbReference>
<feature type="compositionally biased region" description="Polar residues" evidence="7">
    <location>
        <begin position="658"/>
        <end position="669"/>
    </location>
</feature>
<dbReference type="EC" id="2.7.7.19" evidence="3"/>
<dbReference type="Gene3D" id="1.10.1410.10">
    <property type="match status" value="1"/>
</dbReference>
<keyword evidence="11" id="KW-1185">Reference proteome</keyword>
<dbReference type="GO" id="GO:0046872">
    <property type="term" value="F:metal ion binding"/>
    <property type="evidence" value="ECO:0007669"/>
    <property type="project" value="UniProtKB-KW"/>
</dbReference>
<feature type="compositionally biased region" description="Low complexity" evidence="7">
    <location>
        <begin position="577"/>
        <end position="588"/>
    </location>
</feature>
<protein>
    <recommendedName>
        <fullName evidence="3">polynucleotide adenylyltransferase</fullName>
        <ecNumber evidence="3">2.7.7.19</ecNumber>
    </recommendedName>
</protein>
<dbReference type="SUPFAM" id="SSF81631">
    <property type="entry name" value="PAP/OAS1 substrate-binding domain"/>
    <property type="match status" value="1"/>
</dbReference>
<gene>
    <name evidence="10" type="ORF">OC842_001503</name>
</gene>
<keyword evidence="5" id="KW-0479">Metal-binding</keyword>
<dbReference type="GO" id="GO:0031123">
    <property type="term" value="P:RNA 3'-end processing"/>
    <property type="evidence" value="ECO:0007669"/>
    <property type="project" value="TreeGrafter"/>
</dbReference>
<dbReference type="Proteomes" id="UP001176521">
    <property type="component" value="Unassembled WGS sequence"/>
</dbReference>
<feature type="compositionally biased region" description="Low complexity" evidence="7">
    <location>
        <begin position="77"/>
        <end position="108"/>
    </location>
</feature>
<dbReference type="EMBL" id="JAPDMQ010000054">
    <property type="protein sequence ID" value="KAK0537812.1"/>
    <property type="molecule type" value="Genomic_DNA"/>
</dbReference>
<dbReference type="InterPro" id="IPR045862">
    <property type="entry name" value="Trf4-like"/>
</dbReference>
<feature type="compositionally biased region" description="Gly residues" evidence="7">
    <location>
        <begin position="64"/>
        <end position="76"/>
    </location>
</feature>
<proteinExistence type="inferred from homology"/>
<evidence type="ECO:0000256" key="5">
    <source>
        <dbReference type="ARBA" id="ARBA00022723"/>
    </source>
</evidence>
<dbReference type="GO" id="GO:0003729">
    <property type="term" value="F:mRNA binding"/>
    <property type="evidence" value="ECO:0007669"/>
    <property type="project" value="TreeGrafter"/>
</dbReference>
<sequence>MSAAFDGEDFISFDAAPAAGPSRGSGKGGGAQASEAAGATRNRITSMLTAATARREAEKNQDGGSAGHGSAPGGSSSGATPAAQSKSGAGAQQASVSASANGAGPSASGSGGASKAAERNAPSSSRSGGTKRKHHEITAEENRLSKKERQELYAASTPWSVEVDWDRCRNGAEMLHREIMAFDEWLMPTTAELECRDMVIALIRKAIQSKWSDADVRPFGSHNTRLYLPEGDIDLVVLSSSMNTQPREVVLRNMAYILRTNNLTSGNVQVIAKAKVPIIKFICSYGDYKVDISVNQANGLTAADYVCNNLEQQPALRPIIMVVKQLLSSRNLSEVYVGGLGSYSVILSVISFMQMHPRIQRCEIDPARNLGVLLLEYLELYGKRFAYDDLGISVRGKGSYFNKSMRGFVDYRSTVTKMCIEDPLDPNNDVASGSFNFYEVRSAWSGAFDLITSAIGERSMSLGGPKGSRPTADQVRAAAKKKSNSRYSDEEDEWARQMLMQENDRAGAKDPMSLLGKIFGIKPSTIKHRKKIARLWESNEMQNKLGRPTARITPEPGPSSSRAVDLVQGSNAGRRVANPGANGSASSARRAEPTRAEALGNSLPSLNRAVTNGIRAAAAQNAAQGSSHKGEDKASAQVDAASAEKSRRTGKQRVEVGTGSTPLTITPQESDGEEESRYATSGKARSAITLIPAGQTAESAYVLDDSSSSAGESVDHEYAAAADAMYAGNDDGEDDAEEEVEHARARKRQRNAASSSDMAAVAVPNSSSPAKRRATRREVDDYWTSKGNALGPQGEGSAGGGGSSGDDDIVFVGAAQSSQQ</sequence>
<dbReference type="AlphaFoldDB" id="A0AAN6JMH6"/>
<evidence type="ECO:0000313" key="10">
    <source>
        <dbReference type="EMBL" id="KAK0537812.1"/>
    </source>
</evidence>
<feature type="compositionally biased region" description="Acidic residues" evidence="7">
    <location>
        <begin position="730"/>
        <end position="740"/>
    </location>
</feature>
<dbReference type="PANTHER" id="PTHR23092">
    <property type="entry name" value="POLY(A) RNA POLYMERASE"/>
    <property type="match status" value="1"/>
</dbReference>
<feature type="compositionally biased region" description="Acidic residues" evidence="7">
    <location>
        <begin position="1"/>
        <end position="11"/>
    </location>
</feature>
<feature type="compositionally biased region" description="Gly residues" evidence="7">
    <location>
        <begin position="793"/>
        <end position="804"/>
    </location>
</feature>
<feature type="domain" description="Poly(A) RNA polymerase mitochondrial-like central palm" evidence="9">
    <location>
        <begin position="175"/>
        <end position="302"/>
    </location>
</feature>
<feature type="region of interest" description="Disordered" evidence="7">
    <location>
        <begin position="538"/>
        <end position="604"/>
    </location>
</feature>
<feature type="region of interest" description="Disordered" evidence="7">
    <location>
        <begin position="619"/>
        <end position="820"/>
    </location>
</feature>
<evidence type="ECO:0000259" key="9">
    <source>
        <dbReference type="Pfam" id="PF22600"/>
    </source>
</evidence>
<comment type="caution">
    <text evidence="10">The sequence shown here is derived from an EMBL/GenBank/DDBJ whole genome shotgun (WGS) entry which is preliminary data.</text>
</comment>
<organism evidence="10 11">
    <name type="scientific">Tilletia horrida</name>
    <dbReference type="NCBI Taxonomy" id="155126"/>
    <lineage>
        <taxon>Eukaryota</taxon>
        <taxon>Fungi</taxon>
        <taxon>Dikarya</taxon>
        <taxon>Basidiomycota</taxon>
        <taxon>Ustilaginomycotina</taxon>
        <taxon>Exobasidiomycetes</taxon>
        <taxon>Tilletiales</taxon>
        <taxon>Tilletiaceae</taxon>
        <taxon>Tilletia</taxon>
    </lineage>
</organism>
<dbReference type="GO" id="GO:0043634">
    <property type="term" value="P:polyadenylation-dependent ncRNA catabolic process"/>
    <property type="evidence" value="ECO:0007669"/>
    <property type="project" value="TreeGrafter"/>
</dbReference>
<keyword evidence="6" id="KW-0460">Magnesium</keyword>
<comment type="similarity">
    <text evidence="2">Belongs to the DNA polymerase type-B-like family.</text>
</comment>
<feature type="compositionally biased region" description="Basic and acidic residues" evidence="7">
    <location>
        <begin position="136"/>
        <end position="145"/>
    </location>
</feature>
<dbReference type="GO" id="GO:1990817">
    <property type="term" value="F:poly(A) RNA polymerase activity"/>
    <property type="evidence" value="ECO:0007669"/>
    <property type="project" value="UniProtKB-EC"/>
</dbReference>
<evidence type="ECO:0000256" key="7">
    <source>
        <dbReference type="SAM" id="MobiDB-lite"/>
    </source>
</evidence>
<feature type="region of interest" description="Disordered" evidence="7">
    <location>
        <begin position="1"/>
        <end position="145"/>
    </location>
</feature>
<evidence type="ECO:0000256" key="2">
    <source>
        <dbReference type="ARBA" id="ARBA00008593"/>
    </source>
</evidence>
<dbReference type="Pfam" id="PF22600">
    <property type="entry name" value="MTPAP-like_central"/>
    <property type="match status" value="1"/>
</dbReference>
<dbReference type="CDD" id="cd05402">
    <property type="entry name" value="NT_PAP_TUTase"/>
    <property type="match status" value="1"/>
</dbReference>
<evidence type="ECO:0000313" key="11">
    <source>
        <dbReference type="Proteomes" id="UP001176521"/>
    </source>
</evidence>
<evidence type="ECO:0000256" key="4">
    <source>
        <dbReference type="ARBA" id="ARBA00022679"/>
    </source>
</evidence>
<dbReference type="GO" id="GO:0031499">
    <property type="term" value="C:TRAMP complex"/>
    <property type="evidence" value="ECO:0007669"/>
    <property type="project" value="TreeGrafter"/>
</dbReference>
<dbReference type="PANTHER" id="PTHR23092:SF15">
    <property type="entry name" value="INACTIVE NON-CANONICAL POLY(A) RNA POLYMERASE PROTEIN TRF4-2-RELATED"/>
    <property type="match status" value="1"/>
</dbReference>
<name>A0AAN6JMH6_9BASI</name>
<keyword evidence="4" id="KW-0808">Transferase</keyword>
<evidence type="ECO:0000259" key="8">
    <source>
        <dbReference type="Pfam" id="PF03828"/>
    </source>
</evidence>
<reference evidence="10" key="1">
    <citation type="journal article" date="2023" name="PhytoFront">
        <title>Draft Genome Resources of Seven Strains of Tilletia horrida, Causal Agent of Kernel Smut of Rice.</title>
        <authorList>
            <person name="Khanal S."/>
            <person name="Antony Babu S."/>
            <person name="Zhou X.G."/>
        </authorList>
    </citation>
    <scope>NUCLEOTIDE SEQUENCE</scope>
    <source>
        <strain evidence="10">TX3</strain>
    </source>
</reference>